<name>A0ABW9M1R9_9MYCO</name>
<evidence type="ECO:0000313" key="2">
    <source>
        <dbReference type="Proteomes" id="UP001635817"/>
    </source>
</evidence>
<dbReference type="EMBL" id="JBKBDE010000012">
    <property type="protein sequence ID" value="MFN6554227.1"/>
    <property type="molecule type" value="Genomic_DNA"/>
</dbReference>
<accession>A0ABW9M1R9</accession>
<sequence length="51" mass="5265">MTPKFAIRANGRRAVEAPTPAPVSGGAVVALLRVLAGKLGRWADGPQRARG</sequence>
<dbReference type="RefSeq" id="WP_409552376.1">
    <property type="nucleotide sequence ID" value="NZ_JBKBDE010000012.1"/>
</dbReference>
<comment type="caution">
    <text evidence="1">The sequence shown here is derived from an EMBL/GenBank/DDBJ whole genome shotgun (WGS) entry which is preliminary data.</text>
</comment>
<protein>
    <submittedName>
        <fullName evidence="1">Uncharacterized protein</fullName>
    </submittedName>
</protein>
<keyword evidence="2" id="KW-1185">Reference proteome</keyword>
<dbReference type="Proteomes" id="UP001635817">
    <property type="component" value="Unassembled WGS sequence"/>
</dbReference>
<evidence type="ECO:0000313" key="1">
    <source>
        <dbReference type="EMBL" id="MFN6554227.1"/>
    </source>
</evidence>
<reference evidence="1 2" key="1">
    <citation type="submission" date="2024-12" db="EMBL/GenBank/DDBJ databases">
        <title>The coexistence of Mycolicibacterium septicum and Mycolicibacterium nivoides in clinical samples.</title>
        <authorList>
            <person name="Wang C."/>
            <person name="Feng Y."/>
            <person name="Zong Z."/>
        </authorList>
    </citation>
    <scope>NUCLEOTIDE SEQUENCE [LARGE SCALE GENOMIC DNA]</scope>
    <source>
        <strain evidence="1 2">120310</strain>
    </source>
</reference>
<gene>
    <name evidence="1" type="ORF">ACK4CP_27810</name>
</gene>
<proteinExistence type="predicted"/>
<organism evidence="1 2">
    <name type="scientific">Mycolicibacterium septicum</name>
    <dbReference type="NCBI Taxonomy" id="98668"/>
    <lineage>
        <taxon>Bacteria</taxon>
        <taxon>Bacillati</taxon>
        <taxon>Actinomycetota</taxon>
        <taxon>Actinomycetes</taxon>
        <taxon>Mycobacteriales</taxon>
        <taxon>Mycobacteriaceae</taxon>
        <taxon>Mycolicibacterium</taxon>
    </lineage>
</organism>